<evidence type="ECO:0000313" key="1">
    <source>
        <dbReference type="EMBL" id="GJT21644.1"/>
    </source>
</evidence>
<accession>A0ABQ5C8S3</accession>
<protein>
    <submittedName>
        <fullName evidence="1">Uncharacterized protein</fullName>
    </submittedName>
</protein>
<reference evidence="1" key="2">
    <citation type="submission" date="2022-01" db="EMBL/GenBank/DDBJ databases">
        <authorList>
            <person name="Yamashiro T."/>
            <person name="Shiraishi A."/>
            <person name="Satake H."/>
            <person name="Nakayama K."/>
        </authorList>
    </citation>
    <scope>NUCLEOTIDE SEQUENCE</scope>
</reference>
<sequence>METIHVTFDEIIRQWLLYASVQDPTFHDDPYQLNSGLAPSHVPATTNIPPKIKIWRFLFQPKFDEYLEQSQIVEPSLWATVVNTQLFLQNTSVSNIDCQDAPSTSLHTHPHKCNLQSSSCVAPWTNYRRHLNYSSRPSSLQFNPVQENQYLHRQHQDVRFS</sequence>
<name>A0ABQ5C8S3_9ASTR</name>
<reference evidence="1" key="1">
    <citation type="journal article" date="2022" name="Int. J. Mol. Sci.">
        <title>Draft Genome of Tanacetum Coccineum: Genomic Comparison of Closely Related Tanacetum-Family Plants.</title>
        <authorList>
            <person name="Yamashiro T."/>
            <person name="Shiraishi A."/>
            <person name="Nakayama K."/>
            <person name="Satake H."/>
        </authorList>
    </citation>
    <scope>NUCLEOTIDE SEQUENCE</scope>
</reference>
<gene>
    <name evidence="1" type="ORF">Tco_0891581</name>
</gene>
<proteinExistence type="predicted"/>
<dbReference type="Proteomes" id="UP001151760">
    <property type="component" value="Unassembled WGS sequence"/>
</dbReference>
<dbReference type="EMBL" id="BQNB010013906">
    <property type="protein sequence ID" value="GJT21644.1"/>
    <property type="molecule type" value="Genomic_DNA"/>
</dbReference>
<comment type="caution">
    <text evidence="1">The sequence shown here is derived from an EMBL/GenBank/DDBJ whole genome shotgun (WGS) entry which is preliminary data.</text>
</comment>
<keyword evidence="2" id="KW-1185">Reference proteome</keyword>
<evidence type="ECO:0000313" key="2">
    <source>
        <dbReference type="Proteomes" id="UP001151760"/>
    </source>
</evidence>
<organism evidence="1 2">
    <name type="scientific">Tanacetum coccineum</name>
    <dbReference type="NCBI Taxonomy" id="301880"/>
    <lineage>
        <taxon>Eukaryota</taxon>
        <taxon>Viridiplantae</taxon>
        <taxon>Streptophyta</taxon>
        <taxon>Embryophyta</taxon>
        <taxon>Tracheophyta</taxon>
        <taxon>Spermatophyta</taxon>
        <taxon>Magnoliopsida</taxon>
        <taxon>eudicotyledons</taxon>
        <taxon>Gunneridae</taxon>
        <taxon>Pentapetalae</taxon>
        <taxon>asterids</taxon>
        <taxon>campanulids</taxon>
        <taxon>Asterales</taxon>
        <taxon>Asteraceae</taxon>
        <taxon>Asteroideae</taxon>
        <taxon>Anthemideae</taxon>
        <taxon>Anthemidinae</taxon>
        <taxon>Tanacetum</taxon>
    </lineage>
</organism>